<dbReference type="EMBL" id="VJVV01000006">
    <property type="protein sequence ID" value="TRO81290.1"/>
    <property type="molecule type" value="Genomic_DNA"/>
</dbReference>
<protein>
    <submittedName>
        <fullName evidence="2">PHP domain-containing protein</fullName>
    </submittedName>
</protein>
<reference evidence="2 3" key="1">
    <citation type="submission" date="2019-07" db="EMBL/GenBank/DDBJ databases">
        <title>Insights of Desulfuromonas acetexigens electromicrobiology.</title>
        <authorList>
            <person name="Katuri K."/>
            <person name="Sapireddy V."/>
            <person name="Shaw D.R."/>
            <person name="Saikaly P."/>
        </authorList>
    </citation>
    <scope>NUCLEOTIDE SEQUENCE [LARGE SCALE GENOMIC DNA]</scope>
    <source>
        <strain evidence="2 3">2873</strain>
    </source>
</reference>
<evidence type="ECO:0000259" key="1">
    <source>
        <dbReference type="SMART" id="SM00481"/>
    </source>
</evidence>
<dbReference type="InterPro" id="IPR016195">
    <property type="entry name" value="Pol/histidinol_Pase-like"/>
</dbReference>
<dbReference type="InterPro" id="IPR003141">
    <property type="entry name" value="Pol/His_phosphatase_N"/>
</dbReference>
<dbReference type="Proteomes" id="UP000317155">
    <property type="component" value="Unassembled WGS sequence"/>
</dbReference>
<sequence length="291" mass="31389">MTRKLVDLHLHSTCSDGVFPPDEVVSMAARAGLAAVALADHDNIDGIDAALVAGAEVDVEVISGVELSVVWEAIQDIHLLGYGFDHRDADLRAALQSFREFRESRNERIVERVNEKLLSEGRAPIDIAAVKAKAGGTLGRPHIAMALLDDGHVATKDEAFVRYLVPCNVEKRYFPIAEAIDLIHRAGGVTVLAHPPFIPVDRKGLLALLDTFAALGLDGVEAYNTGASNDDIDWMITQTRRRGMIVTGGSDFHGIEGGEIVIGGGRGNLKIPYACVEEIRAVIEKRRTAQG</sequence>
<dbReference type="CDD" id="cd07438">
    <property type="entry name" value="PHP_HisPPase_AMP"/>
    <property type="match status" value="1"/>
</dbReference>
<dbReference type="RefSeq" id="WP_092058023.1">
    <property type="nucleotide sequence ID" value="NZ_FOJJ01000038.1"/>
</dbReference>
<gene>
    <name evidence="2" type="ORF">FL622_10325</name>
</gene>
<dbReference type="AlphaFoldDB" id="A0A550JDI8"/>
<evidence type="ECO:0000313" key="2">
    <source>
        <dbReference type="EMBL" id="TRO81290.1"/>
    </source>
</evidence>
<dbReference type="Gene3D" id="3.20.20.140">
    <property type="entry name" value="Metal-dependent hydrolases"/>
    <property type="match status" value="1"/>
</dbReference>
<keyword evidence="3" id="KW-1185">Reference proteome</keyword>
<comment type="caution">
    <text evidence="2">The sequence shown here is derived from an EMBL/GenBank/DDBJ whole genome shotgun (WGS) entry which is preliminary data.</text>
</comment>
<feature type="domain" description="Polymerase/histidinol phosphatase N-terminal" evidence="1">
    <location>
        <begin position="6"/>
        <end position="71"/>
    </location>
</feature>
<dbReference type="PANTHER" id="PTHR42924:SF3">
    <property type="entry name" value="POLYMERASE_HISTIDINOL PHOSPHATASE N-TERMINAL DOMAIN-CONTAINING PROTEIN"/>
    <property type="match status" value="1"/>
</dbReference>
<dbReference type="Pfam" id="PF02811">
    <property type="entry name" value="PHP"/>
    <property type="match status" value="1"/>
</dbReference>
<evidence type="ECO:0000313" key="3">
    <source>
        <dbReference type="Proteomes" id="UP000317155"/>
    </source>
</evidence>
<name>A0A550JDI8_9BACT</name>
<dbReference type="OrthoDB" id="9804333at2"/>
<dbReference type="PANTHER" id="PTHR42924">
    <property type="entry name" value="EXONUCLEASE"/>
    <property type="match status" value="1"/>
</dbReference>
<dbReference type="InterPro" id="IPR052018">
    <property type="entry name" value="PHP_domain"/>
</dbReference>
<dbReference type="GO" id="GO:0004534">
    <property type="term" value="F:5'-3' RNA exonuclease activity"/>
    <property type="evidence" value="ECO:0007669"/>
    <property type="project" value="TreeGrafter"/>
</dbReference>
<dbReference type="GO" id="GO:0035312">
    <property type="term" value="F:5'-3' DNA exonuclease activity"/>
    <property type="evidence" value="ECO:0007669"/>
    <property type="project" value="TreeGrafter"/>
</dbReference>
<accession>A0A550JDI8</accession>
<proteinExistence type="predicted"/>
<dbReference type="InterPro" id="IPR004013">
    <property type="entry name" value="PHP_dom"/>
</dbReference>
<dbReference type="SMART" id="SM00481">
    <property type="entry name" value="POLIIIAc"/>
    <property type="match status" value="1"/>
</dbReference>
<dbReference type="Gene3D" id="1.10.150.650">
    <property type="match status" value="1"/>
</dbReference>
<organism evidence="2 3">
    <name type="scientific">Trichloromonas acetexigens</name>
    <dbReference type="NCBI Taxonomy" id="38815"/>
    <lineage>
        <taxon>Bacteria</taxon>
        <taxon>Pseudomonadati</taxon>
        <taxon>Thermodesulfobacteriota</taxon>
        <taxon>Desulfuromonadia</taxon>
        <taxon>Desulfuromonadales</taxon>
        <taxon>Trichloromonadaceae</taxon>
        <taxon>Trichloromonas</taxon>
    </lineage>
</organism>
<dbReference type="SUPFAM" id="SSF89550">
    <property type="entry name" value="PHP domain-like"/>
    <property type="match status" value="1"/>
</dbReference>